<dbReference type="CDD" id="cd00070">
    <property type="entry name" value="GLECT"/>
    <property type="match status" value="1"/>
</dbReference>
<evidence type="ECO:0000256" key="2">
    <source>
        <dbReference type="RuleBase" id="RU102079"/>
    </source>
</evidence>
<evidence type="ECO:0000256" key="3">
    <source>
        <dbReference type="SAM" id="SignalP"/>
    </source>
</evidence>
<proteinExistence type="predicted"/>
<keyword evidence="3" id="KW-0732">Signal</keyword>
<reference evidence="6" key="1">
    <citation type="submission" date="2024-02" db="UniProtKB">
        <authorList>
            <consortium name="WormBaseParasite"/>
        </authorList>
    </citation>
    <scope>IDENTIFICATION</scope>
</reference>
<organism evidence="5 6">
    <name type="scientific">Strongyloides stercoralis</name>
    <name type="common">Threadworm</name>
    <dbReference type="NCBI Taxonomy" id="6248"/>
    <lineage>
        <taxon>Eukaryota</taxon>
        <taxon>Metazoa</taxon>
        <taxon>Ecdysozoa</taxon>
        <taxon>Nematoda</taxon>
        <taxon>Chromadorea</taxon>
        <taxon>Rhabditida</taxon>
        <taxon>Tylenchina</taxon>
        <taxon>Panagrolaimomorpha</taxon>
        <taxon>Strongyloidoidea</taxon>
        <taxon>Strongyloididae</taxon>
        <taxon>Strongyloides</taxon>
    </lineage>
</organism>
<feature type="chain" id="PRO_5042171015" description="Galectin" evidence="3">
    <location>
        <begin position="21"/>
        <end position="535"/>
    </location>
</feature>
<keyword evidence="1 2" id="KW-0430">Lectin</keyword>
<dbReference type="PROSITE" id="PS51304">
    <property type="entry name" value="GALECTIN"/>
    <property type="match status" value="1"/>
</dbReference>
<dbReference type="InterPro" id="IPR013320">
    <property type="entry name" value="ConA-like_dom_sf"/>
</dbReference>
<dbReference type="GO" id="GO:0030246">
    <property type="term" value="F:carbohydrate binding"/>
    <property type="evidence" value="ECO:0007669"/>
    <property type="project" value="UniProtKB-UniRule"/>
</dbReference>
<dbReference type="SMART" id="SM00908">
    <property type="entry name" value="Gal-bind_lectin"/>
    <property type="match status" value="1"/>
</dbReference>
<dbReference type="Pfam" id="PF00337">
    <property type="entry name" value="Gal-bind_lectin"/>
    <property type="match status" value="1"/>
</dbReference>
<evidence type="ECO:0000256" key="1">
    <source>
        <dbReference type="ARBA" id="ARBA00022734"/>
    </source>
</evidence>
<dbReference type="InterPro" id="IPR001079">
    <property type="entry name" value="Galectin_CRD"/>
</dbReference>
<evidence type="ECO:0000259" key="4">
    <source>
        <dbReference type="PROSITE" id="PS51304"/>
    </source>
</evidence>
<sequence>LIIIMIIIIIFFSFFVFVNSCIFGGSGCGCGCLPRIPPPEFTCVSVPVLKLSLPTCFTPCCPPGPSFSPCGKRKKRKINFLERDNDCTDNLLRNIILKNLKNDTTLSIYSISLAMKEFYGNNYTFTVNCSPRKDFFYFTTSINYCVDGNKRILCVQNFNEKPENISLFYVKVKSCYDINQDFDISFECQQGTVLKISLNFTNENLCYVLAYPEKYVLWKNNYFLLNWNEKVLIFEIQNFRGSFECKINRTHIFNIYIRSYQNIIRVKVFGNVKIKKALLPIPFSTPIFRGFPEHGKIKIHGEPYCGYSKGFVVELFAGNEIALHLNARFGACGEHKLVVNSNRYGRWEEEDRHHNPFKINHHFHLKIKNHGSHFSIHVNNHHVCHFHHRIDPCRITGLGIKGDVNAFKIHFEEFSHHNEGGVQVGGFPEPPPPYMSGIGGGVAPTPIYPPTGVGSGVSPSGYAGGIGSGTIPYSSGIGGGATPIRPVGVQPPPPVGIQPPPPVVVGQPAPVVVIEEERRHHHHHHGFLHDLFHHH</sequence>
<dbReference type="PANTHER" id="PTHR11346">
    <property type="entry name" value="GALECTIN"/>
    <property type="match status" value="1"/>
</dbReference>
<keyword evidence="5" id="KW-1185">Reference proteome</keyword>
<name>A0AAF5DRV0_STRER</name>
<accession>A0AAF5DRV0</accession>
<protein>
    <recommendedName>
        <fullName evidence="2">Galectin</fullName>
    </recommendedName>
</protein>
<evidence type="ECO:0000313" key="5">
    <source>
        <dbReference type="Proteomes" id="UP000035681"/>
    </source>
</evidence>
<feature type="signal peptide" evidence="3">
    <location>
        <begin position="1"/>
        <end position="20"/>
    </location>
</feature>
<dbReference type="GO" id="GO:0016936">
    <property type="term" value="F:galactoside binding"/>
    <property type="evidence" value="ECO:0007669"/>
    <property type="project" value="TreeGrafter"/>
</dbReference>
<dbReference type="InterPro" id="IPR044156">
    <property type="entry name" value="Galectin-like"/>
</dbReference>
<evidence type="ECO:0000313" key="6">
    <source>
        <dbReference type="WBParaSite" id="TCONS_00016057.p1"/>
    </source>
</evidence>
<dbReference type="Gene3D" id="2.60.120.200">
    <property type="match status" value="1"/>
</dbReference>
<dbReference type="WBParaSite" id="TCONS_00016057.p1">
    <property type="protein sequence ID" value="TCONS_00016057.p1"/>
    <property type="gene ID" value="XLOC_010659"/>
</dbReference>
<dbReference type="PANTHER" id="PTHR11346:SF171">
    <property type="entry name" value="GALECTIN"/>
    <property type="match status" value="1"/>
</dbReference>
<dbReference type="SUPFAM" id="SSF49899">
    <property type="entry name" value="Concanavalin A-like lectins/glucanases"/>
    <property type="match status" value="1"/>
</dbReference>
<feature type="domain" description="Galectin" evidence="4">
    <location>
        <begin position="283"/>
        <end position="412"/>
    </location>
</feature>
<dbReference type="Proteomes" id="UP000035681">
    <property type="component" value="Unplaced"/>
</dbReference>
<dbReference type="SMART" id="SM00276">
    <property type="entry name" value="GLECT"/>
    <property type="match status" value="1"/>
</dbReference>
<dbReference type="AlphaFoldDB" id="A0AAF5DRV0"/>